<comment type="caution">
    <text evidence="1">The sequence shown here is derived from an EMBL/GenBank/DDBJ whole genome shotgun (WGS) entry which is preliminary data.</text>
</comment>
<evidence type="ECO:0000313" key="1">
    <source>
        <dbReference type="EMBL" id="KNZ57292.1"/>
    </source>
</evidence>
<dbReference type="Gene3D" id="3.30.70.270">
    <property type="match status" value="1"/>
</dbReference>
<dbReference type="AlphaFoldDB" id="A0A0L6V9Q1"/>
<keyword evidence="2" id="KW-1185">Reference proteome</keyword>
<protein>
    <submittedName>
        <fullName evidence="1">Uncharacterized protein</fullName>
    </submittedName>
</protein>
<dbReference type="InterPro" id="IPR043128">
    <property type="entry name" value="Rev_trsase/Diguanyl_cyclase"/>
</dbReference>
<dbReference type="PANTHER" id="PTHR24559">
    <property type="entry name" value="TRANSPOSON TY3-I GAG-POL POLYPROTEIN"/>
    <property type="match status" value="1"/>
</dbReference>
<dbReference type="InterPro" id="IPR053134">
    <property type="entry name" value="RNA-dir_DNA_polymerase"/>
</dbReference>
<gene>
    <name evidence="1" type="ORF">VP01_2192g4</name>
</gene>
<dbReference type="Proteomes" id="UP000037035">
    <property type="component" value="Unassembled WGS sequence"/>
</dbReference>
<sequence>MAYSDSSQEFTGEASQIHVILFSLYQRRMFHPDFVLTIGIQEWLTAMITSFKHSEYTIIPFGICNAPLTFQHSFKEIFADLVEVFVVVYLNEIHKCLNSFEKILYQKFINNYSRTIVNLTSSLLLKDTLYVFTEKASRDFKTLKKDFTTAPLLAHFIELAVAYAGSTSGSSPI</sequence>
<dbReference type="VEuPathDB" id="FungiDB:VP01_2192g4"/>
<evidence type="ECO:0000313" key="2">
    <source>
        <dbReference type="Proteomes" id="UP000037035"/>
    </source>
</evidence>
<dbReference type="PANTHER" id="PTHR24559:SF444">
    <property type="entry name" value="REVERSE TRANSCRIPTASE DOMAIN-CONTAINING PROTEIN"/>
    <property type="match status" value="1"/>
</dbReference>
<reference evidence="1 2" key="1">
    <citation type="submission" date="2015-08" db="EMBL/GenBank/DDBJ databases">
        <title>Next Generation Sequencing and Analysis of the Genome of Puccinia sorghi L Schw, the Causal Agent of Maize Common Rust.</title>
        <authorList>
            <person name="Rochi L."/>
            <person name="Burguener G."/>
            <person name="Darino M."/>
            <person name="Turjanski A."/>
            <person name="Kreff E."/>
            <person name="Dieguez M.J."/>
            <person name="Sacco F."/>
        </authorList>
    </citation>
    <scope>NUCLEOTIDE SEQUENCE [LARGE SCALE GENOMIC DNA]</scope>
    <source>
        <strain evidence="1 2">RO10H11247</strain>
    </source>
</reference>
<dbReference type="EMBL" id="LAVV01007050">
    <property type="protein sequence ID" value="KNZ57292.1"/>
    <property type="molecule type" value="Genomic_DNA"/>
</dbReference>
<dbReference type="InterPro" id="IPR043502">
    <property type="entry name" value="DNA/RNA_pol_sf"/>
</dbReference>
<dbReference type="SUPFAM" id="SSF56672">
    <property type="entry name" value="DNA/RNA polymerases"/>
    <property type="match status" value="1"/>
</dbReference>
<proteinExistence type="predicted"/>
<dbReference type="OrthoDB" id="1750432at2759"/>
<organism evidence="1 2">
    <name type="scientific">Puccinia sorghi</name>
    <dbReference type="NCBI Taxonomy" id="27349"/>
    <lineage>
        <taxon>Eukaryota</taxon>
        <taxon>Fungi</taxon>
        <taxon>Dikarya</taxon>
        <taxon>Basidiomycota</taxon>
        <taxon>Pucciniomycotina</taxon>
        <taxon>Pucciniomycetes</taxon>
        <taxon>Pucciniales</taxon>
        <taxon>Pucciniaceae</taxon>
        <taxon>Puccinia</taxon>
    </lineage>
</organism>
<name>A0A0L6V9Q1_9BASI</name>
<accession>A0A0L6V9Q1</accession>